<gene>
    <name evidence="6" type="ORF">SAMN02745176_01261</name>
</gene>
<dbReference type="InterPro" id="IPR041575">
    <property type="entry name" value="Rubredoxin_C"/>
</dbReference>
<feature type="domain" description="NADH-rubredoxin oxidoreductase C-terminal" evidence="5">
    <location>
        <begin position="312"/>
        <end position="380"/>
    </location>
</feature>
<dbReference type="OrthoDB" id="9807946at2"/>
<evidence type="ECO:0000259" key="4">
    <source>
        <dbReference type="Pfam" id="PF07992"/>
    </source>
</evidence>
<dbReference type="Gene3D" id="3.50.50.60">
    <property type="entry name" value="FAD/NAD(P)-binding domain"/>
    <property type="match status" value="2"/>
</dbReference>
<dbReference type="Proteomes" id="UP000184442">
    <property type="component" value="Unassembled WGS sequence"/>
</dbReference>
<proteinExistence type="predicted"/>
<dbReference type="Pfam" id="PF18267">
    <property type="entry name" value="Rubredoxin_C"/>
    <property type="match status" value="1"/>
</dbReference>
<evidence type="ECO:0000256" key="2">
    <source>
        <dbReference type="ARBA" id="ARBA00022630"/>
    </source>
</evidence>
<dbReference type="PANTHER" id="PTHR43429:SF3">
    <property type="entry name" value="NITRITE REDUCTASE [NAD(P)H]"/>
    <property type="match status" value="1"/>
</dbReference>
<dbReference type="GO" id="GO:0016491">
    <property type="term" value="F:oxidoreductase activity"/>
    <property type="evidence" value="ECO:0007669"/>
    <property type="project" value="InterPro"/>
</dbReference>
<dbReference type="PRINTS" id="PR00368">
    <property type="entry name" value="FADPNR"/>
</dbReference>
<dbReference type="Gene3D" id="3.30.390.30">
    <property type="match status" value="1"/>
</dbReference>
<dbReference type="InterPro" id="IPR016156">
    <property type="entry name" value="FAD/NAD-linked_Rdtase_dimer_sf"/>
</dbReference>
<evidence type="ECO:0000256" key="1">
    <source>
        <dbReference type="ARBA" id="ARBA00001974"/>
    </source>
</evidence>
<sequence length="395" mass="43920">MEKKILIIGAGIAGLYASKSAREADKDCKITLLEMDNLNTYTRTRIPHYISGETSYEEMTPYGDDWYDKNRINLIKQAKVTRIDINKKEVFTDKSSYHYDKLIITTGSSPFKPPIKGVDMKNIMTLRTIHDADNVINLAKNTKACTIIGGGLLGLEIAYSIRQLGCEVNVVEINDRLLPRQSDDIASSLLLDALKEKGINVYLNGETEEFCGDGTVAQVKLKDGRTIDTGFVLLSMGVRANIAPFQNTGLDIGRAIKVDEYMRTNIEGIYAAGDAAEFKNNNFCIWPIAIAQGKVAGSNAAGKPMIYEDIRPHTQLKIHGITLFTIGNIFSEDCDVFQRFEKDHGRYIKFFLKNGIIEGAIVFGEASLPNKVRKAVESKKKFEGISNIDELLESL</sequence>
<accession>A0A1M6DS98</accession>
<dbReference type="InterPro" id="IPR023753">
    <property type="entry name" value="FAD/NAD-binding_dom"/>
</dbReference>
<comment type="cofactor">
    <cofactor evidence="1">
        <name>FAD</name>
        <dbReference type="ChEBI" id="CHEBI:57692"/>
    </cofactor>
</comment>
<keyword evidence="3" id="KW-0274">FAD</keyword>
<reference evidence="6 7" key="1">
    <citation type="submission" date="2016-11" db="EMBL/GenBank/DDBJ databases">
        <authorList>
            <person name="Jaros S."/>
            <person name="Januszkiewicz K."/>
            <person name="Wedrychowicz H."/>
        </authorList>
    </citation>
    <scope>NUCLEOTIDE SEQUENCE [LARGE SCALE GENOMIC DNA]</scope>
    <source>
        <strain evidence="6 7">DSM 19022</strain>
    </source>
</reference>
<keyword evidence="2" id="KW-0285">Flavoprotein</keyword>
<evidence type="ECO:0000313" key="7">
    <source>
        <dbReference type="Proteomes" id="UP000184442"/>
    </source>
</evidence>
<organism evidence="6 7">
    <name type="scientific">Lutispora thermophila DSM 19022</name>
    <dbReference type="NCBI Taxonomy" id="1122184"/>
    <lineage>
        <taxon>Bacteria</taxon>
        <taxon>Bacillati</taxon>
        <taxon>Bacillota</taxon>
        <taxon>Clostridia</taxon>
        <taxon>Lutisporales</taxon>
        <taxon>Lutisporaceae</taxon>
        <taxon>Lutispora</taxon>
    </lineage>
</organism>
<dbReference type="RefSeq" id="WP_073025390.1">
    <property type="nucleotide sequence ID" value="NZ_FQZS01000007.1"/>
</dbReference>
<dbReference type="PANTHER" id="PTHR43429">
    <property type="entry name" value="PYRIDINE NUCLEOTIDE-DISULFIDE OXIDOREDUCTASE DOMAIN-CONTAINING"/>
    <property type="match status" value="1"/>
</dbReference>
<dbReference type="EMBL" id="FQZS01000007">
    <property type="protein sequence ID" value="SHI76081.1"/>
    <property type="molecule type" value="Genomic_DNA"/>
</dbReference>
<dbReference type="STRING" id="1122184.SAMN02745176_01261"/>
<feature type="domain" description="FAD/NAD(P)-binding" evidence="4">
    <location>
        <begin position="4"/>
        <end position="293"/>
    </location>
</feature>
<dbReference type="AlphaFoldDB" id="A0A1M6DS98"/>
<name>A0A1M6DS98_9FIRM</name>
<dbReference type="InterPro" id="IPR036188">
    <property type="entry name" value="FAD/NAD-bd_sf"/>
</dbReference>
<dbReference type="SUPFAM" id="SSF51905">
    <property type="entry name" value="FAD/NAD(P)-binding domain"/>
    <property type="match status" value="1"/>
</dbReference>
<evidence type="ECO:0000256" key="3">
    <source>
        <dbReference type="ARBA" id="ARBA00022827"/>
    </source>
</evidence>
<protein>
    <submittedName>
        <fullName evidence="6">Nitrite reductase (NADH) large subunit</fullName>
    </submittedName>
</protein>
<evidence type="ECO:0000259" key="5">
    <source>
        <dbReference type="Pfam" id="PF18267"/>
    </source>
</evidence>
<dbReference type="Pfam" id="PF07992">
    <property type="entry name" value="Pyr_redox_2"/>
    <property type="match status" value="1"/>
</dbReference>
<evidence type="ECO:0000313" key="6">
    <source>
        <dbReference type="EMBL" id="SHI76081.1"/>
    </source>
</evidence>
<dbReference type="PRINTS" id="PR00411">
    <property type="entry name" value="PNDRDTASEI"/>
</dbReference>
<keyword evidence="7" id="KW-1185">Reference proteome</keyword>
<dbReference type="InterPro" id="IPR050260">
    <property type="entry name" value="FAD-bd_OxRdtase"/>
</dbReference>